<reference evidence="12 13" key="1">
    <citation type="submission" date="2019-07" db="EMBL/GenBank/DDBJ databases">
        <title>WGS assembly of Gossypium tomentosum.</title>
        <authorList>
            <person name="Chen Z.J."/>
            <person name="Sreedasyam A."/>
            <person name="Ando A."/>
            <person name="Song Q."/>
            <person name="De L."/>
            <person name="Hulse-Kemp A."/>
            <person name="Ding M."/>
            <person name="Ye W."/>
            <person name="Kirkbride R."/>
            <person name="Jenkins J."/>
            <person name="Plott C."/>
            <person name="Lovell J."/>
            <person name="Lin Y.-M."/>
            <person name="Vaughn R."/>
            <person name="Liu B."/>
            <person name="Li W."/>
            <person name="Simpson S."/>
            <person name="Scheffler B."/>
            <person name="Saski C."/>
            <person name="Grover C."/>
            <person name="Hu G."/>
            <person name="Conover J."/>
            <person name="Carlson J."/>
            <person name="Shu S."/>
            <person name="Boston L."/>
            <person name="Williams M."/>
            <person name="Peterson D."/>
            <person name="Mcgee K."/>
            <person name="Jones D."/>
            <person name="Wendel J."/>
            <person name="Stelly D."/>
            <person name="Grimwood J."/>
            <person name="Schmutz J."/>
        </authorList>
    </citation>
    <scope>NUCLEOTIDE SEQUENCE [LARGE SCALE GENOMIC DNA]</scope>
    <source>
        <strain evidence="12">7179.01</strain>
    </source>
</reference>
<evidence type="ECO:0000259" key="11">
    <source>
        <dbReference type="PROSITE" id="PS51017"/>
    </source>
</evidence>
<gene>
    <name evidence="12" type="ORF">ES332_D13G073900v1</name>
</gene>
<accession>A0A5D2HTR7</accession>
<evidence type="ECO:0000256" key="9">
    <source>
        <dbReference type="PROSITE-ProRule" id="PRU00357"/>
    </source>
</evidence>
<evidence type="ECO:0000313" key="13">
    <source>
        <dbReference type="Proteomes" id="UP000322667"/>
    </source>
</evidence>
<dbReference type="CDD" id="cd19821">
    <property type="entry name" value="Bbox1_BBX-like"/>
    <property type="match status" value="1"/>
</dbReference>
<evidence type="ECO:0000256" key="4">
    <source>
        <dbReference type="ARBA" id="ARBA00022737"/>
    </source>
</evidence>
<dbReference type="SMART" id="SM00336">
    <property type="entry name" value="BBOX"/>
    <property type="match status" value="1"/>
</dbReference>
<dbReference type="InterPro" id="IPR010402">
    <property type="entry name" value="CCT_domain"/>
</dbReference>
<feature type="domain" description="B box-type" evidence="10">
    <location>
        <begin position="53"/>
        <end position="82"/>
    </location>
</feature>
<keyword evidence="7 9" id="KW-0539">Nucleus</keyword>
<evidence type="ECO:0000256" key="1">
    <source>
        <dbReference type="ARBA" id="ARBA00004123"/>
    </source>
</evidence>
<dbReference type="PROSITE" id="PS51017">
    <property type="entry name" value="CCT"/>
    <property type="match status" value="1"/>
</dbReference>
<evidence type="ECO:0000256" key="5">
    <source>
        <dbReference type="ARBA" id="ARBA00022771"/>
    </source>
</evidence>
<comment type="subcellular location">
    <subcellularLocation>
        <location evidence="1 9">Nucleus</location>
    </subcellularLocation>
</comment>
<name>A0A5D2HTR7_GOSTO</name>
<comment type="similarity">
    <text evidence="2">Belongs to the CONSTANS family.</text>
</comment>
<dbReference type="PROSITE" id="PS50119">
    <property type="entry name" value="ZF_BBOX"/>
    <property type="match status" value="1"/>
</dbReference>
<keyword evidence="3" id="KW-0479">Metal-binding</keyword>
<dbReference type="PANTHER" id="PTHR31717:SF46">
    <property type="entry name" value="CCT MOTIF FAMILY PROTEIN-RELATED"/>
    <property type="match status" value="1"/>
</dbReference>
<evidence type="ECO:0000259" key="10">
    <source>
        <dbReference type="PROSITE" id="PS50119"/>
    </source>
</evidence>
<keyword evidence="5 8" id="KW-0863">Zinc-finger</keyword>
<evidence type="ECO:0000256" key="6">
    <source>
        <dbReference type="ARBA" id="ARBA00022833"/>
    </source>
</evidence>
<dbReference type="Proteomes" id="UP000322667">
    <property type="component" value="Chromosome D13"/>
</dbReference>
<dbReference type="AlphaFoldDB" id="A0A5D2HTR7"/>
<dbReference type="InterPro" id="IPR049808">
    <property type="entry name" value="CONSTANS-like_Bbox1"/>
</dbReference>
<evidence type="ECO:0000256" key="7">
    <source>
        <dbReference type="ARBA" id="ARBA00023242"/>
    </source>
</evidence>
<dbReference type="Pfam" id="PF06203">
    <property type="entry name" value="CCT"/>
    <property type="match status" value="1"/>
</dbReference>
<keyword evidence="4" id="KW-0677">Repeat</keyword>
<feature type="domain" description="CCT" evidence="11">
    <location>
        <begin position="392"/>
        <end position="434"/>
    </location>
</feature>
<dbReference type="GO" id="GO:0005634">
    <property type="term" value="C:nucleus"/>
    <property type="evidence" value="ECO:0007669"/>
    <property type="project" value="UniProtKB-SubCell"/>
</dbReference>
<keyword evidence="13" id="KW-1185">Reference proteome</keyword>
<organism evidence="12 13">
    <name type="scientific">Gossypium tomentosum</name>
    <name type="common">Hawaiian cotton</name>
    <name type="synonym">Gossypium sandvicense</name>
    <dbReference type="NCBI Taxonomy" id="34277"/>
    <lineage>
        <taxon>Eukaryota</taxon>
        <taxon>Viridiplantae</taxon>
        <taxon>Streptophyta</taxon>
        <taxon>Embryophyta</taxon>
        <taxon>Tracheophyta</taxon>
        <taxon>Spermatophyta</taxon>
        <taxon>Magnoliopsida</taxon>
        <taxon>eudicotyledons</taxon>
        <taxon>Gunneridae</taxon>
        <taxon>Pentapetalae</taxon>
        <taxon>rosids</taxon>
        <taxon>malvids</taxon>
        <taxon>Malvales</taxon>
        <taxon>Malvaceae</taxon>
        <taxon>Malvoideae</taxon>
        <taxon>Gossypium</taxon>
    </lineage>
</organism>
<dbReference type="EMBL" id="CM017635">
    <property type="protein sequence ID" value="TYH33657.1"/>
    <property type="molecule type" value="Genomic_DNA"/>
</dbReference>
<sequence length="448" mass="49299">MCSSTWLISEAGIGFFSLYRVVFVRIEESIEPNYRPTAVVYCKVRRNNGMEPVCDFCRGERAVVYCKSDSARLCLSCDGCVHSANLLSCRHVRSLLCEKCNSQSAVVRCLDEKLSLCQDCDGNGNGCSSLGHWREALNSYTDCPSLAEFRRIWSSVLGASSPAVFDVDWPVGASTANDNCFTNCLNQIDQGGSFELAGTKLNELGSCPKLKPCMISSSLISPNANYIPYCKDGEPVFSEEPNMPKGFSDLRDFKVPDGQTRYQFEKVGTDGPIMDKTLPVIKSNGPSKNMLEALPSGQKECLPFPSSQVGCSASMMATMIGTSNCMLMNPSCNRNINLGYPVGQVPSNLAPSPSNITVKNSPADFQDCGLPPAFLTGDSHFQNLEASCPQARDKAKIRYNEKKKTRIFGKQIRYASRKARADTRKRVKGRFVKAGEEYDYDPLVARNF</sequence>
<dbReference type="GO" id="GO:0006355">
    <property type="term" value="P:regulation of DNA-templated transcription"/>
    <property type="evidence" value="ECO:0007669"/>
    <property type="project" value="UniProtKB-ARBA"/>
</dbReference>
<evidence type="ECO:0000256" key="3">
    <source>
        <dbReference type="ARBA" id="ARBA00022723"/>
    </source>
</evidence>
<keyword evidence="6" id="KW-0862">Zinc</keyword>
<dbReference type="GO" id="GO:0008270">
    <property type="term" value="F:zinc ion binding"/>
    <property type="evidence" value="ECO:0007669"/>
    <property type="project" value="UniProtKB-KW"/>
</dbReference>
<evidence type="ECO:0000256" key="2">
    <source>
        <dbReference type="ARBA" id="ARBA00010024"/>
    </source>
</evidence>
<evidence type="ECO:0000313" key="12">
    <source>
        <dbReference type="EMBL" id="TYH33657.1"/>
    </source>
</evidence>
<evidence type="ECO:0000256" key="8">
    <source>
        <dbReference type="PROSITE-ProRule" id="PRU00024"/>
    </source>
</evidence>
<proteinExistence type="inferred from homology"/>
<evidence type="ECO:0008006" key="14">
    <source>
        <dbReference type="Google" id="ProtNLM"/>
    </source>
</evidence>
<protein>
    <recommendedName>
        <fullName evidence="14">CCT domain-containing protein</fullName>
    </recommendedName>
</protein>
<dbReference type="InterPro" id="IPR000315">
    <property type="entry name" value="Znf_B-box"/>
</dbReference>
<dbReference type="PANTHER" id="PTHR31717">
    <property type="entry name" value="ZINC FINGER PROTEIN CONSTANS-LIKE 10"/>
    <property type="match status" value="1"/>
</dbReference>